<proteinExistence type="predicted"/>
<gene>
    <name evidence="2" type="ORF">BWQ96_04138</name>
</gene>
<dbReference type="Proteomes" id="UP000247409">
    <property type="component" value="Unassembled WGS sequence"/>
</dbReference>
<dbReference type="InterPro" id="IPR015915">
    <property type="entry name" value="Kelch-typ_b-propeller"/>
</dbReference>
<comment type="caution">
    <text evidence="2">The sequence shown here is derived from an EMBL/GenBank/DDBJ whole genome shotgun (WGS) entry which is preliminary data.</text>
</comment>
<protein>
    <submittedName>
        <fullName evidence="2">Kelch-like protein terF</fullName>
    </submittedName>
</protein>
<reference evidence="2 3" key="1">
    <citation type="journal article" date="2018" name="Mol. Biol. Evol.">
        <title>Analysis of the draft genome of the red seaweed Gracilariopsis chorda provides insights into genome size evolution in Rhodophyta.</title>
        <authorList>
            <person name="Lee J."/>
            <person name="Yang E.C."/>
            <person name="Graf L."/>
            <person name="Yang J.H."/>
            <person name="Qiu H."/>
            <person name="Zel Zion U."/>
            <person name="Chan C.X."/>
            <person name="Stephens T.G."/>
            <person name="Weber A.P.M."/>
            <person name="Boo G.H."/>
            <person name="Boo S.M."/>
            <person name="Kim K.M."/>
            <person name="Shin Y."/>
            <person name="Jung M."/>
            <person name="Lee S.J."/>
            <person name="Yim H.S."/>
            <person name="Lee J.H."/>
            <person name="Bhattacharya D."/>
            <person name="Yoon H.S."/>
        </authorList>
    </citation>
    <scope>NUCLEOTIDE SEQUENCE [LARGE SCALE GENOMIC DNA]</scope>
    <source>
        <strain evidence="2 3">SKKU-2015</strain>
        <tissue evidence="2">Whole body</tissue>
    </source>
</reference>
<dbReference type="STRING" id="448386.A0A2V3IVH8"/>
<evidence type="ECO:0000313" key="2">
    <source>
        <dbReference type="EMBL" id="PXF46132.1"/>
    </source>
</evidence>
<keyword evidence="3" id="KW-1185">Reference proteome</keyword>
<keyword evidence="1" id="KW-0732">Signal</keyword>
<dbReference type="Pfam" id="PF24681">
    <property type="entry name" value="Kelch_KLHDC2_KLHL20_DRC7"/>
    <property type="match status" value="1"/>
</dbReference>
<dbReference type="PANTHER" id="PTHR46773">
    <property type="match status" value="1"/>
</dbReference>
<feature type="chain" id="PRO_5016119467" evidence="1">
    <location>
        <begin position="20"/>
        <end position="343"/>
    </location>
</feature>
<dbReference type="InterPro" id="IPR006652">
    <property type="entry name" value="Kelch_1"/>
</dbReference>
<sequence>MARLLVLLHVLLALSPAVAHKLAPRLLYQNWFNHAHYPLSVFESSGGVLRTDNAHHLIVAGGYISNSGLTATTAVYSLRVTDAYPKWMRRKPMPRPLTHCAQVLLDHTLYLCGGFLGKAPGRSVPDCYSYSILTDTWNVLPSLPIDVGGGSMVYIKPINSLFYAGGMSRKEGRYDGTDMPNTYMLSLDNMKAGWKRKADMPNPRNHMAAATVSSRYFFLGGQHSDDEKAGNQATVNEYVYQTNKWFTKAPLPLPLGHIVGSTFAYWNGIITVGGVRNGRKQISNIYYYHADSDSWTLVGHYPRRVQSPICGLSNLSIHCTTGMGKPGWAAQSFHRRLSIPAPA</sequence>
<dbReference type="PANTHER" id="PTHR46773:SF5">
    <property type="entry name" value="OS04G0487100 PROTEIN"/>
    <property type="match status" value="1"/>
</dbReference>
<evidence type="ECO:0000256" key="1">
    <source>
        <dbReference type="SAM" id="SignalP"/>
    </source>
</evidence>
<evidence type="ECO:0000313" key="3">
    <source>
        <dbReference type="Proteomes" id="UP000247409"/>
    </source>
</evidence>
<feature type="signal peptide" evidence="1">
    <location>
        <begin position="1"/>
        <end position="19"/>
    </location>
</feature>
<accession>A0A2V3IVH8</accession>
<dbReference type="SMART" id="SM00612">
    <property type="entry name" value="Kelch"/>
    <property type="match status" value="3"/>
</dbReference>
<dbReference type="EMBL" id="NBIV01000044">
    <property type="protein sequence ID" value="PXF46132.1"/>
    <property type="molecule type" value="Genomic_DNA"/>
</dbReference>
<dbReference type="Gene3D" id="2.120.10.80">
    <property type="entry name" value="Kelch-type beta propeller"/>
    <property type="match status" value="2"/>
</dbReference>
<dbReference type="OrthoDB" id="191037at2759"/>
<dbReference type="InterPro" id="IPR053256">
    <property type="entry name" value="Kelch_repeat-containing"/>
</dbReference>
<organism evidence="2 3">
    <name type="scientific">Gracilariopsis chorda</name>
    <dbReference type="NCBI Taxonomy" id="448386"/>
    <lineage>
        <taxon>Eukaryota</taxon>
        <taxon>Rhodophyta</taxon>
        <taxon>Florideophyceae</taxon>
        <taxon>Rhodymeniophycidae</taxon>
        <taxon>Gracilariales</taxon>
        <taxon>Gracilariaceae</taxon>
        <taxon>Gracilariopsis</taxon>
    </lineage>
</organism>
<dbReference type="SUPFAM" id="SSF117281">
    <property type="entry name" value="Kelch motif"/>
    <property type="match status" value="1"/>
</dbReference>
<name>A0A2V3IVH8_9FLOR</name>
<dbReference type="AlphaFoldDB" id="A0A2V3IVH8"/>